<dbReference type="AlphaFoldDB" id="A0A5C5ZNY2"/>
<organism evidence="2 3">
    <name type="scientific">Pseudobythopirellula maris</name>
    <dbReference type="NCBI Taxonomy" id="2527991"/>
    <lineage>
        <taxon>Bacteria</taxon>
        <taxon>Pseudomonadati</taxon>
        <taxon>Planctomycetota</taxon>
        <taxon>Planctomycetia</taxon>
        <taxon>Pirellulales</taxon>
        <taxon>Lacipirellulaceae</taxon>
        <taxon>Pseudobythopirellula</taxon>
    </lineage>
</organism>
<evidence type="ECO:0000313" key="3">
    <source>
        <dbReference type="Proteomes" id="UP000315440"/>
    </source>
</evidence>
<evidence type="ECO:0000256" key="1">
    <source>
        <dbReference type="SAM" id="MobiDB-lite"/>
    </source>
</evidence>
<keyword evidence="3" id="KW-1185">Reference proteome</keyword>
<feature type="region of interest" description="Disordered" evidence="1">
    <location>
        <begin position="179"/>
        <end position="202"/>
    </location>
</feature>
<gene>
    <name evidence="2" type="ORF">Mal64_23900</name>
</gene>
<accession>A0A5C5ZNY2</accession>
<dbReference type="Proteomes" id="UP000315440">
    <property type="component" value="Unassembled WGS sequence"/>
</dbReference>
<protein>
    <submittedName>
        <fullName evidence="2">Uncharacterized protein</fullName>
    </submittedName>
</protein>
<dbReference type="OrthoDB" id="281807at2"/>
<dbReference type="EMBL" id="SJPQ01000002">
    <property type="protein sequence ID" value="TWT88900.1"/>
    <property type="molecule type" value="Genomic_DNA"/>
</dbReference>
<name>A0A5C5ZNY2_9BACT</name>
<reference evidence="2 3" key="1">
    <citation type="submission" date="2019-02" db="EMBL/GenBank/DDBJ databases">
        <title>Deep-cultivation of Planctomycetes and their phenomic and genomic characterization uncovers novel biology.</title>
        <authorList>
            <person name="Wiegand S."/>
            <person name="Jogler M."/>
            <person name="Boedeker C."/>
            <person name="Pinto D."/>
            <person name="Vollmers J."/>
            <person name="Rivas-Marin E."/>
            <person name="Kohn T."/>
            <person name="Peeters S.H."/>
            <person name="Heuer A."/>
            <person name="Rast P."/>
            <person name="Oberbeckmann S."/>
            <person name="Bunk B."/>
            <person name="Jeske O."/>
            <person name="Meyerdierks A."/>
            <person name="Storesund J.E."/>
            <person name="Kallscheuer N."/>
            <person name="Luecker S."/>
            <person name="Lage O.M."/>
            <person name="Pohl T."/>
            <person name="Merkel B.J."/>
            <person name="Hornburger P."/>
            <person name="Mueller R.-W."/>
            <person name="Bruemmer F."/>
            <person name="Labrenz M."/>
            <person name="Spormann A.M."/>
            <person name="Op Den Camp H."/>
            <person name="Overmann J."/>
            <person name="Amann R."/>
            <person name="Jetten M.S.M."/>
            <person name="Mascher T."/>
            <person name="Medema M.H."/>
            <person name="Devos D.P."/>
            <person name="Kaster A.-K."/>
            <person name="Ovreas L."/>
            <person name="Rohde M."/>
            <person name="Galperin M.Y."/>
            <person name="Jogler C."/>
        </authorList>
    </citation>
    <scope>NUCLEOTIDE SEQUENCE [LARGE SCALE GENOMIC DNA]</scope>
    <source>
        <strain evidence="2 3">Mal64</strain>
    </source>
</reference>
<proteinExistence type="predicted"/>
<dbReference type="RefSeq" id="WP_146400355.1">
    <property type="nucleotide sequence ID" value="NZ_SJPQ01000002.1"/>
</dbReference>
<sequence>MLTAFRLLIARHRIARRAAAALMAAAYVVAATGVSLSLPQSPPFGPAKSAERFPCESCACGCATAEACWTRCCCHTPAERLAWAEREGVTPPARILAQLTRSVAESLAATKPKPACCAKSCCSRKTEAAALPATKRYSAFSALACQGLSQHWLAVAPAPPPAAVELPVAPDTQRVSLFSPAAEGAPASAPPVPPPRGRISHA</sequence>
<comment type="caution">
    <text evidence="2">The sequence shown here is derived from an EMBL/GenBank/DDBJ whole genome shotgun (WGS) entry which is preliminary data.</text>
</comment>
<evidence type="ECO:0000313" key="2">
    <source>
        <dbReference type="EMBL" id="TWT88900.1"/>
    </source>
</evidence>